<accession>A9V2Q6</accession>
<dbReference type="PANTHER" id="PTHR10015">
    <property type="entry name" value="HEAT SHOCK TRANSCRIPTION FACTOR"/>
    <property type="match status" value="1"/>
</dbReference>
<feature type="coiled-coil region" evidence="7">
    <location>
        <begin position="166"/>
        <end position="200"/>
    </location>
</feature>
<evidence type="ECO:0000256" key="3">
    <source>
        <dbReference type="ARBA" id="ARBA00023125"/>
    </source>
</evidence>
<evidence type="ECO:0000256" key="8">
    <source>
        <dbReference type="SAM" id="MobiDB-lite"/>
    </source>
</evidence>
<dbReference type="Pfam" id="PF00447">
    <property type="entry name" value="HSF_DNA-bind"/>
    <property type="match status" value="1"/>
</dbReference>
<dbReference type="OMA" id="ANNDQHN"/>
<keyword evidence="4" id="KW-0804">Transcription</keyword>
<dbReference type="STRING" id="81824.A9V2Q6"/>
<keyword evidence="2" id="KW-0805">Transcription regulation</keyword>
<dbReference type="KEGG" id="mbr:MONBRDRAFT_37599"/>
<keyword evidence="7" id="KW-0175">Coiled coil</keyword>
<dbReference type="PRINTS" id="PR00056">
    <property type="entry name" value="HSFDOMAIN"/>
</dbReference>
<dbReference type="Gene3D" id="1.10.10.10">
    <property type="entry name" value="Winged helix-like DNA-binding domain superfamily/Winged helix DNA-binding domain"/>
    <property type="match status" value="1"/>
</dbReference>
<evidence type="ECO:0000259" key="9">
    <source>
        <dbReference type="SMART" id="SM00415"/>
    </source>
</evidence>
<dbReference type="PANTHER" id="PTHR10015:SF427">
    <property type="entry name" value="HEAT SHOCK FACTOR PROTEIN"/>
    <property type="match status" value="1"/>
</dbReference>
<dbReference type="SMART" id="SM00415">
    <property type="entry name" value="HSF"/>
    <property type="match status" value="1"/>
</dbReference>
<dbReference type="EMBL" id="CH991555">
    <property type="protein sequence ID" value="EDQ88413.1"/>
    <property type="molecule type" value="Genomic_DNA"/>
</dbReference>
<dbReference type="AlphaFoldDB" id="A9V2Q6"/>
<protein>
    <recommendedName>
        <fullName evidence="9">HSF-type DNA-binding domain-containing protein</fullName>
    </recommendedName>
</protein>
<gene>
    <name evidence="10" type="ORF">MONBRDRAFT_37599</name>
</gene>
<proteinExistence type="inferred from homology"/>
<dbReference type="SUPFAM" id="SSF46785">
    <property type="entry name" value="Winged helix' DNA-binding domain"/>
    <property type="match status" value="1"/>
</dbReference>
<feature type="region of interest" description="Disordered" evidence="8">
    <location>
        <begin position="128"/>
        <end position="151"/>
    </location>
</feature>
<keyword evidence="11" id="KW-1185">Reference proteome</keyword>
<evidence type="ECO:0000256" key="2">
    <source>
        <dbReference type="ARBA" id="ARBA00023015"/>
    </source>
</evidence>
<evidence type="ECO:0000256" key="1">
    <source>
        <dbReference type="ARBA" id="ARBA00004123"/>
    </source>
</evidence>
<dbReference type="GO" id="GO:0003700">
    <property type="term" value="F:DNA-binding transcription factor activity"/>
    <property type="evidence" value="ECO:0007669"/>
    <property type="project" value="InterPro"/>
</dbReference>
<dbReference type="InterPro" id="IPR036388">
    <property type="entry name" value="WH-like_DNA-bd_sf"/>
</dbReference>
<dbReference type="InParanoid" id="A9V2Q6"/>
<name>A9V2Q6_MONBE</name>
<dbReference type="GO" id="GO:0043565">
    <property type="term" value="F:sequence-specific DNA binding"/>
    <property type="evidence" value="ECO:0007669"/>
    <property type="project" value="InterPro"/>
</dbReference>
<evidence type="ECO:0000256" key="7">
    <source>
        <dbReference type="SAM" id="Coils"/>
    </source>
</evidence>
<dbReference type="GeneID" id="5892114"/>
<feature type="region of interest" description="Disordered" evidence="8">
    <location>
        <begin position="1"/>
        <end position="25"/>
    </location>
</feature>
<dbReference type="GO" id="GO:0005634">
    <property type="term" value="C:nucleus"/>
    <property type="evidence" value="ECO:0007669"/>
    <property type="project" value="UniProtKB-SubCell"/>
</dbReference>
<evidence type="ECO:0000256" key="5">
    <source>
        <dbReference type="ARBA" id="ARBA00023242"/>
    </source>
</evidence>
<dbReference type="FunFam" id="1.10.10.10:FF:000027">
    <property type="entry name" value="Heat shock transcription factor 1"/>
    <property type="match status" value="1"/>
</dbReference>
<dbReference type="Proteomes" id="UP000001357">
    <property type="component" value="Unassembled WGS sequence"/>
</dbReference>
<evidence type="ECO:0000313" key="11">
    <source>
        <dbReference type="Proteomes" id="UP000001357"/>
    </source>
</evidence>
<feature type="domain" description="HSF-type DNA-binding" evidence="9">
    <location>
        <begin position="25"/>
        <end position="128"/>
    </location>
</feature>
<feature type="compositionally biased region" description="Gly residues" evidence="8">
    <location>
        <begin position="270"/>
        <end position="281"/>
    </location>
</feature>
<evidence type="ECO:0000256" key="4">
    <source>
        <dbReference type="ARBA" id="ARBA00023163"/>
    </source>
</evidence>
<feature type="region of interest" description="Disordered" evidence="8">
    <location>
        <begin position="245"/>
        <end position="281"/>
    </location>
</feature>
<dbReference type="InterPro" id="IPR000232">
    <property type="entry name" value="HSF_DNA-bd"/>
</dbReference>
<keyword evidence="5" id="KW-0539">Nucleus</keyword>
<sequence>MDDVSDVDSSSMGVDDRSPSSTRGGVPQFLQKLYRLANNDQHNHIIKWSDDGSSFWVADIAAFSRDVLPAYYKHNNYASFVRQLNMYGFHRNTSNKGKVMPGVGMIERFSNPYFRRGREDLLHLIHRKSSAASAKKSRTPNPSTPVMQQPTQEFQSRQQHLTDQRLVALERQVQFLHLQNQALAAQSARQQENLSQLMRALTRMGISTDADMPAPLTAAAPPGMWPNSHQGASFGGGAAGGATPTGAHNFGAGGGMHGSMSSGHGDHGGMGRGGFGGSGFDGGSSFGQSDVSFRGTGNMDSVFVEESGGMDIDAMLASINKTDNDGFVSVQ</sequence>
<comment type="subcellular location">
    <subcellularLocation>
        <location evidence="1">Nucleus</location>
    </subcellularLocation>
</comment>
<comment type="similarity">
    <text evidence="6">Belongs to the HSF family.</text>
</comment>
<evidence type="ECO:0000313" key="10">
    <source>
        <dbReference type="EMBL" id="EDQ88413.1"/>
    </source>
</evidence>
<dbReference type="eggNOG" id="KOG0627">
    <property type="taxonomic scope" value="Eukaryota"/>
</dbReference>
<feature type="compositionally biased region" description="Polar residues" evidence="8">
    <location>
        <begin position="139"/>
        <end position="151"/>
    </location>
</feature>
<evidence type="ECO:0000256" key="6">
    <source>
        <dbReference type="RuleBase" id="RU004020"/>
    </source>
</evidence>
<dbReference type="RefSeq" id="XP_001747006.1">
    <property type="nucleotide sequence ID" value="XM_001746954.1"/>
</dbReference>
<keyword evidence="3" id="KW-0238">DNA-binding</keyword>
<organism evidence="10 11">
    <name type="scientific">Monosiga brevicollis</name>
    <name type="common">Choanoflagellate</name>
    <dbReference type="NCBI Taxonomy" id="81824"/>
    <lineage>
        <taxon>Eukaryota</taxon>
        <taxon>Choanoflagellata</taxon>
        <taxon>Craspedida</taxon>
        <taxon>Salpingoecidae</taxon>
        <taxon>Monosiga</taxon>
    </lineage>
</organism>
<reference evidence="10 11" key="1">
    <citation type="journal article" date="2008" name="Nature">
        <title>The genome of the choanoflagellate Monosiga brevicollis and the origin of metazoans.</title>
        <authorList>
            <consortium name="JGI Sequencing"/>
            <person name="King N."/>
            <person name="Westbrook M.J."/>
            <person name="Young S.L."/>
            <person name="Kuo A."/>
            <person name="Abedin M."/>
            <person name="Chapman J."/>
            <person name="Fairclough S."/>
            <person name="Hellsten U."/>
            <person name="Isogai Y."/>
            <person name="Letunic I."/>
            <person name="Marr M."/>
            <person name="Pincus D."/>
            <person name="Putnam N."/>
            <person name="Rokas A."/>
            <person name="Wright K.J."/>
            <person name="Zuzow R."/>
            <person name="Dirks W."/>
            <person name="Good M."/>
            <person name="Goodstein D."/>
            <person name="Lemons D."/>
            <person name="Li W."/>
            <person name="Lyons J.B."/>
            <person name="Morris A."/>
            <person name="Nichols S."/>
            <person name="Richter D.J."/>
            <person name="Salamov A."/>
            <person name="Bork P."/>
            <person name="Lim W.A."/>
            <person name="Manning G."/>
            <person name="Miller W.T."/>
            <person name="McGinnis W."/>
            <person name="Shapiro H."/>
            <person name="Tjian R."/>
            <person name="Grigoriev I.V."/>
            <person name="Rokhsar D."/>
        </authorList>
    </citation>
    <scope>NUCLEOTIDE SEQUENCE [LARGE SCALE GENOMIC DNA]</scope>
    <source>
        <strain evidence="11">MX1 / ATCC 50154</strain>
    </source>
</reference>
<dbReference type="InterPro" id="IPR036390">
    <property type="entry name" value="WH_DNA-bd_sf"/>
</dbReference>